<dbReference type="SMR" id="A0A8T3BQX1"/>
<evidence type="ECO:0000313" key="2">
    <source>
        <dbReference type="Proteomes" id="UP000829196"/>
    </source>
</evidence>
<comment type="caution">
    <text evidence="1">The sequence shown here is derived from an EMBL/GenBank/DDBJ whole genome shotgun (WGS) entry which is preliminary data.</text>
</comment>
<dbReference type="EMBL" id="JAGYWB010000006">
    <property type="protein sequence ID" value="KAI0519615.1"/>
    <property type="molecule type" value="Genomic_DNA"/>
</dbReference>
<accession>A0A8T3BQX1</accession>
<dbReference type="Proteomes" id="UP000829196">
    <property type="component" value="Unassembled WGS sequence"/>
</dbReference>
<dbReference type="AlphaFoldDB" id="A0A8T3BQX1"/>
<dbReference type="PANTHER" id="PTHR35046">
    <property type="entry name" value="ZINC KNUCKLE (CCHC-TYPE) FAMILY PROTEIN"/>
    <property type="match status" value="1"/>
</dbReference>
<dbReference type="PANTHER" id="PTHR35046:SF9">
    <property type="entry name" value="RNA-DIRECTED DNA POLYMERASE"/>
    <property type="match status" value="1"/>
</dbReference>
<dbReference type="OrthoDB" id="1934635at2759"/>
<sequence length="114" mass="12552">MDDSKSNPTKVKKGVNLVTAKVLTVEIAQGAPIYALVGCEIPTESDEPIPQVVQPIGQYADVFPDDLPNQLSPLRDIQHSIDFVPGASLPNLPHYRMNPTEHVELKKQVDELLQ</sequence>
<proteinExistence type="predicted"/>
<protein>
    <submittedName>
        <fullName evidence="1">Uncharacterized protein</fullName>
    </submittedName>
</protein>
<organism evidence="1 2">
    <name type="scientific">Dendrobium nobile</name>
    <name type="common">Orchid</name>
    <dbReference type="NCBI Taxonomy" id="94219"/>
    <lineage>
        <taxon>Eukaryota</taxon>
        <taxon>Viridiplantae</taxon>
        <taxon>Streptophyta</taxon>
        <taxon>Embryophyta</taxon>
        <taxon>Tracheophyta</taxon>
        <taxon>Spermatophyta</taxon>
        <taxon>Magnoliopsida</taxon>
        <taxon>Liliopsida</taxon>
        <taxon>Asparagales</taxon>
        <taxon>Orchidaceae</taxon>
        <taxon>Epidendroideae</taxon>
        <taxon>Malaxideae</taxon>
        <taxon>Dendrobiinae</taxon>
        <taxon>Dendrobium</taxon>
    </lineage>
</organism>
<gene>
    <name evidence="1" type="ORF">KFK09_007066</name>
</gene>
<dbReference type="SUPFAM" id="SSF56672">
    <property type="entry name" value="DNA/RNA polymerases"/>
    <property type="match status" value="1"/>
</dbReference>
<dbReference type="InterPro" id="IPR043502">
    <property type="entry name" value="DNA/RNA_pol_sf"/>
</dbReference>
<name>A0A8T3BQX1_DENNO</name>
<reference evidence="1" key="1">
    <citation type="journal article" date="2022" name="Front. Genet.">
        <title>Chromosome-Scale Assembly of the Dendrobium nobile Genome Provides Insights Into the Molecular Mechanism of the Biosynthesis of the Medicinal Active Ingredient of Dendrobium.</title>
        <authorList>
            <person name="Xu Q."/>
            <person name="Niu S.-C."/>
            <person name="Li K.-L."/>
            <person name="Zheng P.-J."/>
            <person name="Zhang X.-J."/>
            <person name="Jia Y."/>
            <person name="Liu Y."/>
            <person name="Niu Y.-X."/>
            <person name="Yu L.-H."/>
            <person name="Chen D.-F."/>
            <person name="Zhang G.-Q."/>
        </authorList>
    </citation>
    <scope>NUCLEOTIDE SEQUENCE</scope>
    <source>
        <tissue evidence="1">Leaf</tissue>
    </source>
</reference>
<evidence type="ECO:0000313" key="1">
    <source>
        <dbReference type="EMBL" id="KAI0519615.1"/>
    </source>
</evidence>
<keyword evidence="2" id="KW-1185">Reference proteome</keyword>
<dbReference type="Gene3D" id="3.10.10.10">
    <property type="entry name" value="HIV Type 1 Reverse Transcriptase, subunit A, domain 1"/>
    <property type="match status" value="1"/>
</dbReference>